<dbReference type="AlphaFoldDB" id="A0A9P7VV18"/>
<dbReference type="InterPro" id="IPR036249">
    <property type="entry name" value="Thioredoxin-like_sf"/>
</dbReference>
<organism evidence="6 7">
    <name type="scientific">Guyanagaster necrorhizus</name>
    <dbReference type="NCBI Taxonomy" id="856835"/>
    <lineage>
        <taxon>Eukaryota</taxon>
        <taxon>Fungi</taxon>
        <taxon>Dikarya</taxon>
        <taxon>Basidiomycota</taxon>
        <taxon>Agaricomycotina</taxon>
        <taxon>Agaricomycetes</taxon>
        <taxon>Agaricomycetidae</taxon>
        <taxon>Agaricales</taxon>
        <taxon>Marasmiineae</taxon>
        <taxon>Physalacriaceae</taxon>
        <taxon>Guyanagaster</taxon>
    </lineage>
</organism>
<proteinExistence type="predicted"/>
<dbReference type="PANTHER" id="PTHR13274:SF2">
    <property type="entry name" value="SMALL RIBOSOMAL SUBUNIT PROTEIN MS25"/>
    <property type="match status" value="1"/>
</dbReference>
<sequence length="196" mass="22199">MAIKAVAKVVPPKIPQKIDLVLDWLRAPPRLQLRGVQKLKISLAYRNDHFGARHFVKEQLPRIRFANPNLDIQVEKALKTKSEGWRPEIELVFEDSKQKTLDLHEKWSTTILKELMDTAGTEGWARWKTNALANGLPVIPGEENESRARVSTDVRRLPSLKEFRAAKQRVEAANPKANPPRMTPKPSPATEAPPDP</sequence>
<name>A0A9P7VV18_9AGAR</name>
<dbReference type="GeneID" id="66108156"/>
<evidence type="ECO:0000256" key="1">
    <source>
        <dbReference type="ARBA" id="ARBA00004173"/>
    </source>
</evidence>
<comment type="subcellular location">
    <subcellularLocation>
        <location evidence="1">Mitochondrion</location>
    </subcellularLocation>
</comment>
<feature type="compositionally biased region" description="Basic and acidic residues" evidence="5">
    <location>
        <begin position="144"/>
        <end position="170"/>
    </location>
</feature>
<dbReference type="InterPro" id="IPR040049">
    <property type="entry name" value="Ribosomal_mS25/mL61"/>
</dbReference>
<dbReference type="SUPFAM" id="SSF52833">
    <property type="entry name" value="Thioredoxin-like"/>
    <property type="match status" value="1"/>
</dbReference>
<dbReference type="EMBL" id="MU250530">
    <property type="protein sequence ID" value="KAG7448036.1"/>
    <property type="molecule type" value="Genomic_DNA"/>
</dbReference>
<evidence type="ECO:0000313" key="7">
    <source>
        <dbReference type="Proteomes" id="UP000812287"/>
    </source>
</evidence>
<reference evidence="6" key="1">
    <citation type="submission" date="2020-11" db="EMBL/GenBank/DDBJ databases">
        <title>Adaptations for nitrogen fixation in a non-lichenized fungal sporocarp promotes dispersal by wood-feeding termites.</title>
        <authorList>
            <consortium name="DOE Joint Genome Institute"/>
            <person name="Koch R.A."/>
            <person name="Yoon G."/>
            <person name="Arayal U."/>
            <person name="Lail K."/>
            <person name="Amirebrahimi M."/>
            <person name="Labutti K."/>
            <person name="Lipzen A."/>
            <person name="Riley R."/>
            <person name="Barry K."/>
            <person name="Henrissat B."/>
            <person name="Grigoriev I.V."/>
            <person name="Herr J.R."/>
            <person name="Aime M.C."/>
        </authorList>
    </citation>
    <scope>NUCLEOTIDE SEQUENCE</scope>
    <source>
        <strain evidence="6">MCA 3950</strain>
    </source>
</reference>
<keyword evidence="4" id="KW-0687">Ribonucleoprotein</keyword>
<accession>A0A9P7VV18</accession>
<dbReference type="PANTHER" id="PTHR13274">
    <property type="entry name" value="MITOCHONDRIAL RIBOSOMAL PROTEIN S25"/>
    <property type="match status" value="1"/>
</dbReference>
<feature type="compositionally biased region" description="Pro residues" evidence="5">
    <location>
        <begin position="177"/>
        <end position="196"/>
    </location>
</feature>
<feature type="region of interest" description="Disordered" evidence="5">
    <location>
        <begin position="144"/>
        <end position="196"/>
    </location>
</feature>
<dbReference type="Proteomes" id="UP000812287">
    <property type="component" value="Unassembled WGS sequence"/>
</dbReference>
<comment type="caution">
    <text evidence="6">The sequence shown here is derived from an EMBL/GenBank/DDBJ whole genome shotgun (WGS) entry which is preliminary data.</text>
</comment>
<gene>
    <name evidence="6" type="ORF">BT62DRAFT_930115</name>
</gene>
<keyword evidence="3" id="KW-0496">Mitochondrion</keyword>
<dbReference type="GO" id="GO:0005840">
    <property type="term" value="C:ribosome"/>
    <property type="evidence" value="ECO:0007669"/>
    <property type="project" value="UniProtKB-KW"/>
</dbReference>
<protein>
    <recommendedName>
        <fullName evidence="8">Ribosomal protein/NADH dehydrogenase domain-containing protein</fullName>
    </recommendedName>
</protein>
<evidence type="ECO:0000256" key="3">
    <source>
        <dbReference type="ARBA" id="ARBA00023128"/>
    </source>
</evidence>
<evidence type="ECO:0008006" key="8">
    <source>
        <dbReference type="Google" id="ProtNLM"/>
    </source>
</evidence>
<dbReference type="GO" id="GO:0003735">
    <property type="term" value="F:structural constituent of ribosome"/>
    <property type="evidence" value="ECO:0007669"/>
    <property type="project" value="InterPro"/>
</dbReference>
<evidence type="ECO:0000256" key="4">
    <source>
        <dbReference type="ARBA" id="ARBA00023274"/>
    </source>
</evidence>
<dbReference type="OrthoDB" id="1696305at2759"/>
<evidence type="ECO:0000256" key="5">
    <source>
        <dbReference type="SAM" id="MobiDB-lite"/>
    </source>
</evidence>
<dbReference type="GO" id="GO:0005739">
    <property type="term" value="C:mitochondrion"/>
    <property type="evidence" value="ECO:0007669"/>
    <property type="project" value="UniProtKB-SubCell"/>
</dbReference>
<keyword evidence="7" id="KW-1185">Reference proteome</keyword>
<dbReference type="RefSeq" id="XP_043041536.1">
    <property type="nucleotide sequence ID" value="XM_043185859.1"/>
</dbReference>
<dbReference type="GO" id="GO:1990904">
    <property type="term" value="C:ribonucleoprotein complex"/>
    <property type="evidence" value="ECO:0007669"/>
    <property type="project" value="UniProtKB-KW"/>
</dbReference>
<evidence type="ECO:0000313" key="6">
    <source>
        <dbReference type="EMBL" id="KAG7448036.1"/>
    </source>
</evidence>
<keyword evidence="2" id="KW-0689">Ribosomal protein</keyword>
<evidence type="ECO:0000256" key="2">
    <source>
        <dbReference type="ARBA" id="ARBA00022980"/>
    </source>
</evidence>